<evidence type="ECO:0000256" key="4">
    <source>
        <dbReference type="SAM" id="Phobius"/>
    </source>
</evidence>
<dbReference type="Gene3D" id="2.40.30.170">
    <property type="match status" value="1"/>
</dbReference>
<keyword evidence="4" id="KW-0472">Membrane</keyword>
<dbReference type="InterPro" id="IPR050465">
    <property type="entry name" value="UPF0194_transport"/>
</dbReference>
<dbReference type="GO" id="GO:0016020">
    <property type="term" value="C:membrane"/>
    <property type="evidence" value="ECO:0007669"/>
    <property type="project" value="InterPro"/>
</dbReference>
<keyword evidence="3" id="KW-0175">Coiled coil</keyword>
<dbReference type="AlphaFoldDB" id="A0A1F5YJH9"/>
<dbReference type="Gene3D" id="2.40.420.20">
    <property type="match status" value="1"/>
</dbReference>
<dbReference type="PANTHER" id="PTHR32347">
    <property type="entry name" value="EFFLUX SYSTEM COMPONENT YKNX-RELATED"/>
    <property type="match status" value="1"/>
</dbReference>
<feature type="transmembrane region" description="Helical" evidence="4">
    <location>
        <begin position="9"/>
        <end position="26"/>
    </location>
</feature>
<dbReference type="Proteomes" id="UP000178230">
    <property type="component" value="Unassembled WGS sequence"/>
</dbReference>
<reference evidence="5 6" key="1">
    <citation type="journal article" date="2016" name="Nat. Commun.">
        <title>Thousands of microbial genomes shed light on interconnected biogeochemical processes in an aquifer system.</title>
        <authorList>
            <person name="Anantharaman K."/>
            <person name="Brown C.T."/>
            <person name="Hug L.A."/>
            <person name="Sharon I."/>
            <person name="Castelle C.J."/>
            <person name="Probst A.J."/>
            <person name="Thomas B.C."/>
            <person name="Singh A."/>
            <person name="Wilkins M.J."/>
            <person name="Karaoz U."/>
            <person name="Brodie E.L."/>
            <person name="Williams K.H."/>
            <person name="Hubbard S.S."/>
            <person name="Banfield J.F."/>
        </authorList>
    </citation>
    <scope>NUCLEOTIDE SEQUENCE [LARGE SCALE GENOMIC DNA]</scope>
</reference>
<sequence length="337" mass="38352">MINLLKKRVKLLIIVAVLIFLLYLLYQNFFLKNTSNKTDSVILKRGTLTETLTISGNIDADEKATLRFKTSGMLNWIGVKEGDFVKKYQGIASLDQREVKKQLQKDLNDYMNERWDFDQTKDDNENKVRTDSVKRVLEKAQFDLNNTVLDVEVQNLAVEYSFLWTPIEGIVTRVASPFAGVYITPAQAEFDIVNPSSVYFSALADQTEVIKLYQGLVGELILDAFPDESLTGNVKNISFIPKSGETGIVYLVKFAFDKENSSYRYRIGMAGDLNFTIRSKDNVLFLPLKYVKEKDGKKYVEMMINGKKEKKYVTVGMETDEDIEIISGLDEGTEVLN</sequence>
<evidence type="ECO:0000256" key="2">
    <source>
        <dbReference type="ARBA" id="ARBA00009477"/>
    </source>
</evidence>
<comment type="caution">
    <text evidence="5">The sequence shown here is derived from an EMBL/GenBank/DDBJ whole genome shotgun (WGS) entry which is preliminary data.</text>
</comment>
<evidence type="ECO:0000313" key="6">
    <source>
        <dbReference type="Proteomes" id="UP000178230"/>
    </source>
</evidence>
<evidence type="ECO:0000313" key="5">
    <source>
        <dbReference type="EMBL" id="OGG00022.1"/>
    </source>
</evidence>
<dbReference type="InterPro" id="IPR006143">
    <property type="entry name" value="RND_pump_MFP"/>
</dbReference>
<protein>
    <submittedName>
        <fullName evidence="5">Uncharacterized protein</fullName>
    </submittedName>
</protein>
<proteinExistence type="inferred from homology"/>
<evidence type="ECO:0000256" key="1">
    <source>
        <dbReference type="ARBA" id="ARBA00004196"/>
    </source>
</evidence>
<comment type="similarity">
    <text evidence="2">Belongs to the membrane fusion protein (MFP) (TC 8.A.1) family.</text>
</comment>
<accession>A0A1F5YJH9</accession>
<dbReference type="EMBL" id="MFIY01000030">
    <property type="protein sequence ID" value="OGG00022.1"/>
    <property type="molecule type" value="Genomic_DNA"/>
</dbReference>
<keyword evidence="4" id="KW-1133">Transmembrane helix</keyword>
<comment type="subcellular location">
    <subcellularLocation>
        <location evidence="1">Cell envelope</location>
    </subcellularLocation>
</comment>
<organism evidence="5 6">
    <name type="scientific">Candidatus Gottesmanbacteria bacterium RBG_13_37_7</name>
    <dbReference type="NCBI Taxonomy" id="1798369"/>
    <lineage>
        <taxon>Bacteria</taxon>
        <taxon>Candidatus Gottesmaniibacteriota</taxon>
    </lineage>
</organism>
<dbReference type="Gene3D" id="2.40.50.100">
    <property type="match status" value="1"/>
</dbReference>
<name>A0A1F5YJH9_9BACT</name>
<keyword evidence="4" id="KW-0812">Transmembrane</keyword>
<dbReference type="NCBIfam" id="TIGR01730">
    <property type="entry name" value="RND_mfp"/>
    <property type="match status" value="1"/>
</dbReference>
<dbReference type="SUPFAM" id="SSF111369">
    <property type="entry name" value="HlyD-like secretion proteins"/>
    <property type="match status" value="1"/>
</dbReference>
<evidence type="ECO:0000256" key="3">
    <source>
        <dbReference type="ARBA" id="ARBA00023054"/>
    </source>
</evidence>
<dbReference type="GO" id="GO:0030313">
    <property type="term" value="C:cell envelope"/>
    <property type="evidence" value="ECO:0007669"/>
    <property type="project" value="UniProtKB-SubCell"/>
</dbReference>
<dbReference type="GO" id="GO:0022857">
    <property type="term" value="F:transmembrane transporter activity"/>
    <property type="evidence" value="ECO:0007669"/>
    <property type="project" value="InterPro"/>
</dbReference>
<gene>
    <name evidence="5" type="ORF">A2Y99_02165</name>
</gene>